<keyword evidence="7" id="KW-1185">Reference proteome</keyword>
<accession>A0A8J5WLL3</accession>
<evidence type="ECO:0000313" key="6">
    <source>
        <dbReference type="EMBL" id="KAG8092960.1"/>
    </source>
</evidence>
<dbReference type="GO" id="GO:0003677">
    <property type="term" value="F:DNA binding"/>
    <property type="evidence" value="ECO:0007669"/>
    <property type="project" value="UniProtKB-KW"/>
</dbReference>
<keyword evidence="3" id="KW-0804">Transcription</keyword>
<dbReference type="Pfam" id="PF00010">
    <property type="entry name" value="HLH"/>
    <property type="match status" value="1"/>
</dbReference>
<dbReference type="InterPro" id="IPR031066">
    <property type="entry name" value="bHLH_ALC-like_plant"/>
</dbReference>
<evidence type="ECO:0000256" key="2">
    <source>
        <dbReference type="ARBA" id="ARBA00023125"/>
    </source>
</evidence>
<proteinExistence type="predicted"/>
<evidence type="ECO:0000259" key="5">
    <source>
        <dbReference type="PROSITE" id="PS50888"/>
    </source>
</evidence>
<dbReference type="PANTHER" id="PTHR45855:SF24">
    <property type="entry name" value="HELIX-LOOP-HELIX DNA-BINDING DOMAIN CONTAINING PROTEIN, EXPRESSED"/>
    <property type="match status" value="1"/>
</dbReference>
<sequence length="202" mass="21176">MNNLSGESDVQNAASDDSGERKKHQQASSSSGGGSTRKSHHYSAGAHNLTEKRRRFKITESLKTLQQLVPGCDKSDQASTLDQTIQYMKSLQDQVTAMSSSVVVAGSGMAAPSPAMYRPATAVHPQYMQPTVPFAAMLPCPHYSACAVMLAPTASSLYQPAAAATAPISLAPAAAGGSHRRQHGSSTGGRSKNSSSLRCKKL</sequence>
<feature type="compositionally biased region" description="Low complexity" evidence="4">
    <location>
        <begin position="184"/>
        <end position="196"/>
    </location>
</feature>
<dbReference type="SMART" id="SM00353">
    <property type="entry name" value="HLH"/>
    <property type="match status" value="1"/>
</dbReference>
<dbReference type="PROSITE" id="PS50888">
    <property type="entry name" value="BHLH"/>
    <property type="match status" value="1"/>
</dbReference>
<organism evidence="6 7">
    <name type="scientific">Zizania palustris</name>
    <name type="common">Northern wild rice</name>
    <dbReference type="NCBI Taxonomy" id="103762"/>
    <lineage>
        <taxon>Eukaryota</taxon>
        <taxon>Viridiplantae</taxon>
        <taxon>Streptophyta</taxon>
        <taxon>Embryophyta</taxon>
        <taxon>Tracheophyta</taxon>
        <taxon>Spermatophyta</taxon>
        <taxon>Magnoliopsida</taxon>
        <taxon>Liliopsida</taxon>
        <taxon>Poales</taxon>
        <taxon>Poaceae</taxon>
        <taxon>BOP clade</taxon>
        <taxon>Oryzoideae</taxon>
        <taxon>Oryzeae</taxon>
        <taxon>Zizaniinae</taxon>
        <taxon>Zizania</taxon>
    </lineage>
</organism>
<dbReference type="GO" id="GO:0005634">
    <property type="term" value="C:nucleus"/>
    <property type="evidence" value="ECO:0007669"/>
    <property type="project" value="TreeGrafter"/>
</dbReference>
<dbReference type="Proteomes" id="UP000729402">
    <property type="component" value="Unassembled WGS sequence"/>
</dbReference>
<dbReference type="EMBL" id="JAAALK010000080">
    <property type="protein sequence ID" value="KAG8092960.1"/>
    <property type="molecule type" value="Genomic_DNA"/>
</dbReference>
<evidence type="ECO:0000256" key="1">
    <source>
        <dbReference type="ARBA" id="ARBA00023015"/>
    </source>
</evidence>
<evidence type="ECO:0000313" key="7">
    <source>
        <dbReference type="Proteomes" id="UP000729402"/>
    </source>
</evidence>
<evidence type="ECO:0000256" key="3">
    <source>
        <dbReference type="ARBA" id="ARBA00023163"/>
    </source>
</evidence>
<comment type="caution">
    <text evidence="6">The sequence shown here is derived from an EMBL/GenBank/DDBJ whole genome shotgun (WGS) entry which is preliminary data.</text>
</comment>
<dbReference type="PANTHER" id="PTHR45855">
    <property type="entry name" value="TRANSCRIPTION FACTOR PIF1-RELATED"/>
    <property type="match status" value="1"/>
</dbReference>
<protein>
    <recommendedName>
        <fullName evidence="5">BHLH domain-containing protein</fullName>
    </recommendedName>
</protein>
<evidence type="ECO:0000256" key="4">
    <source>
        <dbReference type="SAM" id="MobiDB-lite"/>
    </source>
</evidence>
<name>A0A8J5WLL3_ZIZPA</name>
<feature type="compositionally biased region" description="Polar residues" evidence="4">
    <location>
        <begin position="1"/>
        <end position="15"/>
    </location>
</feature>
<feature type="domain" description="BHLH" evidence="5">
    <location>
        <begin position="42"/>
        <end position="91"/>
    </location>
</feature>
<keyword evidence="1" id="KW-0805">Transcription regulation</keyword>
<dbReference type="AlphaFoldDB" id="A0A8J5WLL3"/>
<reference evidence="6" key="2">
    <citation type="submission" date="2021-02" db="EMBL/GenBank/DDBJ databases">
        <authorList>
            <person name="Kimball J.A."/>
            <person name="Haas M.W."/>
            <person name="Macchietto M."/>
            <person name="Kono T."/>
            <person name="Duquette J."/>
            <person name="Shao M."/>
        </authorList>
    </citation>
    <scope>NUCLEOTIDE SEQUENCE</scope>
    <source>
        <tissue evidence="6">Fresh leaf tissue</tissue>
    </source>
</reference>
<feature type="region of interest" description="Disordered" evidence="4">
    <location>
        <begin position="1"/>
        <end position="52"/>
    </location>
</feature>
<dbReference type="OrthoDB" id="695860at2759"/>
<feature type="region of interest" description="Disordered" evidence="4">
    <location>
        <begin position="173"/>
        <end position="202"/>
    </location>
</feature>
<keyword evidence="2" id="KW-0238">DNA-binding</keyword>
<gene>
    <name evidence="6" type="ORF">GUJ93_ZPchr0012g19512</name>
</gene>
<dbReference type="InterPro" id="IPR011598">
    <property type="entry name" value="bHLH_dom"/>
</dbReference>
<reference evidence="6" key="1">
    <citation type="journal article" date="2021" name="bioRxiv">
        <title>Whole Genome Assembly and Annotation of Northern Wild Rice, Zizania palustris L., Supports a Whole Genome Duplication in the Zizania Genus.</title>
        <authorList>
            <person name="Haas M."/>
            <person name="Kono T."/>
            <person name="Macchietto M."/>
            <person name="Millas R."/>
            <person name="McGilp L."/>
            <person name="Shao M."/>
            <person name="Duquette J."/>
            <person name="Hirsch C.N."/>
            <person name="Kimball J."/>
        </authorList>
    </citation>
    <scope>NUCLEOTIDE SEQUENCE</scope>
    <source>
        <tissue evidence="6">Fresh leaf tissue</tissue>
    </source>
</reference>
<dbReference type="GO" id="GO:0046983">
    <property type="term" value="F:protein dimerization activity"/>
    <property type="evidence" value="ECO:0007669"/>
    <property type="project" value="InterPro"/>
</dbReference>